<dbReference type="GO" id="GO:0009099">
    <property type="term" value="P:L-valine biosynthetic process"/>
    <property type="evidence" value="ECO:0007669"/>
    <property type="project" value="UniProtKB-UniRule"/>
</dbReference>
<accession>A0A4R6J1G9</accession>
<feature type="binding site" evidence="15">
    <location>
        <position position="448"/>
    </location>
    <ligand>
        <name>Mg(2+)</name>
        <dbReference type="ChEBI" id="CHEBI:18420"/>
    </ligand>
</feature>
<comment type="similarity">
    <text evidence="2 15">Belongs to the IlvD/Edd family.</text>
</comment>
<dbReference type="UniPathway" id="UPA00049">
    <property type="reaction ID" value="UER00061"/>
</dbReference>
<comment type="pathway">
    <text evidence="12 15">Amino-acid biosynthesis; L-valine biosynthesis; L-valine from pyruvate: step 3/4.</text>
</comment>
<evidence type="ECO:0000256" key="3">
    <source>
        <dbReference type="ARBA" id="ARBA00022605"/>
    </source>
</evidence>
<dbReference type="UniPathway" id="UPA00047">
    <property type="reaction ID" value="UER00057"/>
</dbReference>
<keyword evidence="5 15" id="KW-0479">Metal-binding</keyword>
<dbReference type="InterPro" id="IPR042096">
    <property type="entry name" value="Dihydro-acid_dehy_C"/>
</dbReference>
<dbReference type="EC" id="4.2.1.9" evidence="14 15"/>
<dbReference type="NCBIfam" id="NF002068">
    <property type="entry name" value="PRK00911.1"/>
    <property type="match status" value="1"/>
</dbReference>
<evidence type="ECO:0000256" key="5">
    <source>
        <dbReference type="ARBA" id="ARBA00022723"/>
    </source>
</evidence>
<dbReference type="RefSeq" id="WP_133473641.1">
    <property type="nucleotide sequence ID" value="NZ_SNWP01000010.1"/>
</dbReference>
<comment type="caution">
    <text evidence="15">Lacks conserved residue(s) required for the propagation of feature annotation.</text>
</comment>
<keyword evidence="9 15" id="KW-0456">Lyase</keyword>
<dbReference type="InterPro" id="IPR056740">
    <property type="entry name" value="ILV_EDD_C"/>
</dbReference>
<comment type="catalytic activity">
    <reaction evidence="11">
        <text>(2R)-2,3-dihydroxy-3-methylbutanoate = 3-methyl-2-oxobutanoate + H2O</text>
        <dbReference type="Rhea" id="RHEA:24809"/>
        <dbReference type="ChEBI" id="CHEBI:11851"/>
        <dbReference type="ChEBI" id="CHEBI:15377"/>
        <dbReference type="ChEBI" id="CHEBI:49072"/>
        <dbReference type="EC" id="4.2.1.9"/>
    </reaction>
    <physiologicalReaction direction="left-to-right" evidence="11">
        <dbReference type="Rhea" id="RHEA:24810"/>
    </physiologicalReaction>
</comment>
<feature type="binding site" description="via carbamate group" evidence="15">
    <location>
        <position position="126"/>
    </location>
    <ligand>
        <name>Mg(2+)</name>
        <dbReference type="ChEBI" id="CHEBI:18420"/>
    </ligand>
</feature>
<proteinExistence type="inferred from homology"/>
<gene>
    <name evidence="15" type="primary">ilvD</name>
    <name evidence="18" type="ORF">BC659_1115</name>
</gene>
<evidence type="ECO:0000256" key="10">
    <source>
        <dbReference type="ARBA" id="ARBA00023304"/>
    </source>
</evidence>
<evidence type="ECO:0000256" key="12">
    <source>
        <dbReference type="ARBA" id="ARBA00029436"/>
    </source>
</evidence>
<evidence type="ECO:0000256" key="1">
    <source>
        <dbReference type="ARBA" id="ARBA00001946"/>
    </source>
</evidence>
<evidence type="ECO:0000256" key="9">
    <source>
        <dbReference type="ARBA" id="ARBA00023239"/>
    </source>
</evidence>
<comment type="pathway">
    <text evidence="13 15">Amino-acid biosynthesis; L-isoleucine biosynthesis; L-isoleucine from 2-oxobutanoate: step 3/4.</text>
</comment>
<evidence type="ECO:0000256" key="13">
    <source>
        <dbReference type="ARBA" id="ARBA00029437"/>
    </source>
</evidence>
<keyword evidence="10 15" id="KW-0100">Branched-chain amino acid biosynthesis</keyword>
<dbReference type="EMBL" id="SNWP01000010">
    <property type="protein sequence ID" value="TDO29033.1"/>
    <property type="molecule type" value="Genomic_DNA"/>
</dbReference>
<keyword evidence="3 15" id="KW-0028">Amino-acid biosynthesis</keyword>
<feature type="binding site" evidence="15">
    <location>
        <position position="51"/>
    </location>
    <ligand>
        <name>[2Fe-2S] cluster</name>
        <dbReference type="ChEBI" id="CHEBI:190135"/>
    </ligand>
</feature>
<evidence type="ECO:0000259" key="17">
    <source>
        <dbReference type="Pfam" id="PF24877"/>
    </source>
</evidence>
<dbReference type="HAMAP" id="MF_00012">
    <property type="entry name" value="IlvD"/>
    <property type="match status" value="1"/>
</dbReference>
<evidence type="ECO:0000256" key="15">
    <source>
        <dbReference type="HAMAP-Rule" id="MF_00012"/>
    </source>
</evidence>
<dbReference type="InterPro" id="IPR000581">
    <property type="entry name" value="ILV_EDD_N"/>
</dbReference>
<dbReference type="PROSITE" id="PS00886">
    <property type="entry name" value="ILVD_EDD_1"/>
    <property type="match status" value="1"/>
</dbReference>
<dbReference type="GO" id="GO:0004160">
    <property type="term" value="F:dihydroxy-acid dehydratase activity"/>
    <property type="evidence" value="ECO:0007669"/>
    <property type="project" value="UniProtKB-UniRule"/>
</dbReference>
<keyword evidence="6 15" id="KW-0460">Magnesium</keyword>
<feature type="binding site" evidence="15">
    <location>
        <position position="125"/>
    </location>
    <ligand>
        <name>Mg(2+)</name>
        <dbReference type="ChEBI" id="CHEBI:18420"/>
    </ligand>
</feature>
<feature type="binding site" evidence="15">
    <location>
        <position position="83"/>
    </location>
    <ligand>
        <name>Mg(2+)</name>
        <dbReference type="ChEBI" id="CHEBI:18420"/>
    </ligand>
</feature>
<dbReference type="Gene3D" id="3.50.30.80">
    <property type="entry name" value="IlvD/EDD C-terminal domain-like"/>
    <property type="match status" value="1"/>
</dbReference>
<dbReference type="NCBIfam" id="TIGR00110">
    <property type="entry name" value="ilvD"/>
    <property type="match status" value="1"/>
</dbReference>
<evidence type="ECO:0000256" key="11">
    <source>
        <dbReference type="ARBA" id="ARBA00029304"/>
    </source>
</evidence>
<comment type="cofactor">
    <cofactor evidence="1 15">
        <name>Mg(2+)</name>
        <dbReference type="ChEBI" id="CHEBI:18420"/>
    </cofactor>
</comment>
<dbReference type="InterPro" id="IPR050165">
    <property type="entry name" value="DHAD_IlvD/Edd"/>
</dbReference>
<comment type="catalytic activity">
    <reaction evidence="15">
        <text>(2R,3R)-2,3-dihydroxy-3-methylpentanoate = (S)-3-methyl-2-oxopentanoate + H2O</text>
        <dbReference type="Rhea" id="RHEA:27694"/>
        <dbReference type="ChEBI" id="CHEBI:15377"/>
        <dbReference type="ChEBI" id="CHEBI:35146"/>
        <dbReference type="ChEBI" id="CHEBI:49258"/>
        <dbReference type="EC" id="4.2.1.9"/>
    </reaction>
</comment>
<dbReference type="OrthoDB" id="9807077at2"/>
<protein>
    <recommendedName>
        <fullName evidence="14 15">Dihydroxy-acid dehydratase</fullName>
        <shortName evidence="15">DAD</shortName>
        <ecNumber evidence="14 15">4.2.1.9</ecNumber>
    </recommendedName>
</protein>
<evidence type="ECO:0000313" key="19">
    <source>
        <dbReference type="Proteomes" id="UP000295741"/>
    </source>
</evidence>
<dbReference type="SUPFAM" id="SSF52016">
    <property type="entry name" value="LeuD/IlvD-like"/>
    <property type="match status" value="1"/>
</dbReference>
<dbReference type="FunFam" id="3.50.30.80:FF:000001">
    <property type="entry name" value="Dihydroxy-acid dehydratase"/>
    <property type="match status" value="1"/>
</dbReference>
<dbReference type="PANTHER" id="PTHR21000:SF5">
    <property type="entry name" value="DIHYDROXY-ACID DEHYDRATASE, MITOCHONDRIAL"/>
    <property type="match status" value="1"/>
</dbReference>
<feature type="domain" description="Dihydroxy-acid/6-phosphogluconate dehydratase C-terminal" evidence="17">
    <location>
        <begin position="366"/>
        <end position="555"/>
    </location>
</feature>
<feature type="domain" description="Dihydroxy-acid/6-phosphogluconate dehydratase N-terminal" evidence="16">
    <location>
        <begin position="36"/>
        <end position="353"/>
    </location>
</feature>
<evidence type="ECO:0000256" key="4">
    <source>
        <dbReference type="ARBA" id="ARBA00022714"/>
    </source>
</evidence>
<comment type="subunit">
    <text evidence="15">Homodimer.</text>
</comment>
<dbReference type="Pfam" id="PF00920">
    <property type="entry name" value="ILVD_EDD_N"/>
    <property type="match status" value="1"/>
</dbReference>
<dbReference type="InterPro" id="IPR020558">
    <property type="entry name" value="DiOHA_6PGluconate_deHydtase_CS"/>
</dbReference>
<dbReference type="GO" id="GO:0051537">
    <property type="term" value="F:2 iron, 2 sulfur cluster binding"/>
    <property type="evidence" value="ECO:0007669"/>
    <property type="project" value="UniProtKB-UniRule"/>
</dbReference>
<dbReference type="PROSITE" id="PS00887">
    <property type="entry name" value="ILVD_EDD_2"/>
    <property type="match status" value="1"/>
</dbReference>
<evidence type="ECO:0000256" key="14">
    <source>
        <dbReference type="ARBA" id="ARBA00029490"/>
    </source>
</evidence>
<evidence type="ECO:0000256" key="6">
    <source>
        <dbReference type="ARBA" id="ARBA00022842"/>
    </source>
</evidence>
<evidence type="ECO:0000259" key="16">
    <source>
        <dbReference type="Pfam" id="PF00920"/>
    </source>
</evidence>
<keyword evidence="19" id="KW-1185">Reference proteome</keyword>
<comment type="cofactor">
    <cofactor evidence="15">
        <name>[2Fe-2S] cluster</name>
        <dbReference type="ChEBI" id="CHEBI:190135"/>
    </cofactor>
    <text evidence="15">Binds 1 [2Fe-2S] cluster per subunit. This cluster acts as a Lewis acid cofactor.</text>
</comment>
<sequence>MKELNKYSRTITQDVTQPAAQAMFYGIGLTEEDLAKAQVGVVSMGYDGNTCNMHLNDLAKLVKQGVWDNNLVGLIFNTIGVSDGMSNGTDGMRYSLVSRDIIADSIEAVCGAQYYDGIIALPGCDKNMPGSLIAMGRLNRPAIMVYGGTIAPGHYKGQDLNIVSAFEALGQKIAGNLSEADFKGIVQHACPGAGACGGMYTANTMASAIEALGMSLPYSSSNPALSEEKKQECIDAGKAIRYLLEQDIKPKDIMTRKAFENAITVIMVLGGSTNAVLHLIAMAKSVDVTLTQDDFQQISDRIPVLADFKPSGKYLMQDLHQYGGLPSVMKYLLQKGLLHGDCLTVTGKTLSENLSVVPDLDFDVQKIIYPLENPVKATGHLQILYGNLAEKGSVAKISGKEGELFEGPARVFDGEHALIDGINTGKIQPGDVVVIRYVGPKGGPGMPEMLKPTSAIIGAGLGKSVALITDGRFSGGTHGFVVGHITPEAYDGGLIALVQDDDIIELNVATKKMTLKVADAEIEQRKKRWKRPALKAVKGLLFKYAQVVKDASEGCVTDEL</sequence>
<dbReference type="Proteomes" id="UP000295741">
    <property type="component" value="Unassembled WGS sequence"/>
</dbReference>
<name>A0A4R6J1G9_9BACT</name>
<dbReference type="InterPro" id="IPR037237">
    <property type="entry name" value="IlvD/EDD_N"/>
</dbReference>
<keyword evidence="4 15" id="KW-0001">2Fe-2S</keyword>
<dbReference type="PANTHER" id="PTHR21000">
    <property type="entry name" value="DIHYDROXY-ACID DEHYDRATASE DAD"/>
    <property type="match status" value="1"/>
</dbReference>
<comment type="caution">
    <text evidence="18">The sequence shown here is derived from an EMBL/GenBank/DDBJ whole genome shotgun (WGS) entry which is preliminary data.</text>
</comment>
<comment type="function">
    <text evidence="15">Functions in the biosynthesis of branched-chain amino acids. Catalyzes the dehydration of (2R,3R)-2,3-dihydroxy-3-methylpentanoate (2,3-dihydroxy-3-methylvalerate) into 2-oxo-3-methylpentanoate (2-oxo-3-methylvalerate) and of (2R)-2,3-dihydroxy-3-methylbutanoate (2,3-dihydroxyisovalerate) into 2-oxo-3-methylbutanoate (2-oxoisovalerate), the penultimate precursor to L-isoleucine and L-valine, respectively.</text>
</comment>
<evidence type="ECO:0000256" key="8">
    <source>
        <dbReference type="ARBA" id="ARBA00023014"/>
    </source>
</evidence>
<keyword evidence="7 15" id="KW-0408">Iron</keyword>
<dbReference type="GO" id="GO:0009097">
    <property type="term" value="P:isoleucine biosynthetic process"/>
    <property type="evidence" value="ECO:0007669"/>
    <property type="project" value="UniProtKB-UniRule"/>
</dbReference>
<evidence type="ECO:0000256" key="2">
    <source>
        <dbReference type="ARBA" id="ARBA00006486"/>
    </source>
</evidence>
<reference evidence="18 19" key="1">
    <citation type="submission" date="2019-03" db="EMBL/GenBank/DDBJ databases">
        <title>Genomic Encyclopedia of Archaeal and Bacterial Type Strains, Phase II (KMG-II): from individual species to whole genera.</title>
        <authorList>
            <person name="Goeker M."/>
        </authorList>
    </citation>
    <scope>NUCLEOTIDE SEQUENCE [LARGE SCALE GENOMIC DNA]</scope>
    <source>
        <strain evidence="18 19">DSM 28323</strain>
    </source>
</reference>
<feature type="active site" description="Proton acceptor" evidence="15">
    <location>
        <position position="474"/>
    </location>
</feature>
<evidence type="ECO:0000256" key="7">
    <source>
        <dbReference type="ARBA" id="ARBA00023004"/>
    </source>
</evidence>
<dbReference type="SUPFAM" id="SSF143975">
    <property type="entry name" value="IlvD/EDD N-terminal domain-like"/>
    <property type="match status" value="1"/>
</dbReference>
<dbReference type="AlphaFoldDB" id="A0A4R6J1G9"/>
<evidence type="ECO:0000313" key="18">
    <source>
        <dbReference type="EMBL" id="TDO29033.1"/>
    </source>
</evidence>
<feature type="modified residue" description="N6-carboxylysine" evidence="15">
    <location>
        <position position="126"/>
    </location>
</feature>
<dbReference type="Pfam" id="PF24877">
    <property type="entry name" value="ILV_EDD_C"/>
    <property type="match status" value="1"/>
</dbReference>
<dbReference type="InterPro" id="IPR004404">
    <property type="entry name" value="DihydroxyA_deHydtase"/>
</dbReference>
<dbReference type="GO" id="GO:0000287">
    <property type="term" value="F:magnesium ion binding"/>
    <property type="evidence" value="ECO:0007669"/>
    <property type="project" value="UniProtKB-UniRule"/>
</dbReference>
<keyword evidence="8 15" id="KW-0411">Iron-sulfur</keyword>
<organism evidence="18 19">
    <name type="scientific">Sediminibacterium goheungense</name>
    <dbReference type="NCBI Taxonomy" id="1086393"/>
    <lineage>
        <taxon>Bacteria</taxon>
        <taxon>Pseudomonadati</taxon>
        <taxon>Bacteroidota</taxon>
        <taxon>Chitinophagia</taxon>
        <taxon>Chitinophagales</taxon>
        <taxon>Chitinophagaceae</taxon>
        <taxon>Sediminibacterium</taxon>
    </lineage>
</organism>